<comment type="caution">
    <text evidence="2">The sequence shown here is derived from an EMBL/GenBank/DDBJ whole genome shotgun (WGS) entry which is preliminary data.</text>
</comment>
<dbReference type="GO" id="GO:0003677">
    <property type="term" value="F:DNA binding"/>
    <property type="evidence" value="ECO:0007669"/>
    <property type="project" value="InterPro"/>
</dbReference>
<dbReference type="Gene3D" id="1.10.260.40">
    <property type="entry name" value="lambda repressor-like DNA-binding domains"/>
    <property type="match status" value="1"/>
</dbReference>
<reference evidence="2 3" key="1">
    <citation type="journal article" date="2018" name="BMC Genomics">
        <title>Whole genome sequencing and function prediction of 133 gut anaerobes isolated from chicken caecum in pure cultures.</title>
        <authorList>
            <person name="Medvecky M."/>
            <person name="Cejkova D."/>
            <person name="Polansky O."/>
            <person name="Karasova D."/>
            <person name="Kubasova T."/>
            <person name="Cizek A."/>
            <person name="Rychlik I."/>
        </authorList>
    </citation>
    <scope>NUCLEOTIDE SEQUENCE [LARGE SCALE GENOMIC DNA]</scope>
    <source>
        <strain evidence="2 3">An13</strain>
    </source>
</reference>
<protein>
    <submittedName>
        <fullName evidence="2">Transcriptional regulator</fullName>
    </submittedName>
</protein>
<dbReference type="OrthoDB" id="9805309at2"/>
<keyword evidence="3" id="KW-1185">Reference proteome</keyword>
<dbReference type="Proteomes" id="UP000195305">
    <property type="component" value="Unassembled WGS sequence"/>
</dbReference>
<dbReference type="RefSeq" id="WP_087359024.1">
    <property type="nucleotide sequence ID" value="NZ_NFLJ01000032.1"/>
</dbReference>
<evidence type="ECO:0000313" key="2">
    <source>
        <dbReference type="EMBL" id="OUQ33334.1"/>
    </source>
</evidence>
<dbReference type="InterPro" id="IPR001387">
    <property type="entry name" value="Cro/C1-type_HTH"/>
</dbReference>
<dbReference type="AlphaFoldDB" id="A0A1Y4STT9"/>
<sequence length="72" mass="8655">MEYGHIELRINQLLKEKNISKNKICKDLDLPRPNFNRYCNNQFQRIDANLIAKLCWYFECGIDELIIYKSDS</sequence>
<dbReference type="SUPFAM" id="SSF47413">
    <property type="entry name" value="lambda repressor-like DNA-binding domains"/>
    <property type="match status" value="1"/>
</dbReference>
<accession>A0A1Y4STT9</accession>
<evidence type="ECO:0000313" key="3">
    <source>
        <dbReference type="Proteomes" id="UP000195305"/>
    </source>
</evidence>
<gene>
    <name evidence="2" type="ORF">B5E75_10525</name>
</gene>
<dbReference type="InterPro" id="IPR010982">
    <property type="entry name" value="Lambda_DNA-bd_dom_sf"/>
</dbReference>
<dbReference type="EMBL" id="NFLJ01000032">
    <property type="protein sequence ID" value="OUQ33334.1"/>
    <property type="molecule type" value="Genomic_DNA"/>
</dbReference>
<dbReference type="Pfam" id="PF13443">
    <property type="entry name" value="HTH_26"/>
    <property type="match status" value="1"/>
</dbReference>
<feature type="domain" description="HTH cro/C1-type" evidence="1">
    <location>
        <begin position="9"/>
        <end position="70"/>
    </location>
</feature>
<organism evidence="2 3">
    <name type="scientific">Massilimicrobiota timonensis</name>
    <dbReference type="NCBI Taxonomy" id="1776392"/>
    <lineage>
        <taxon>Bacteria</taxon>
        <taxon>Bacillati</taxon>
        <taxon>Bacillota</taxon>
        <taxon>Erysipelotrichia</taxon>
        <taxon>Erysipelotrichales</taxon>
        <taxon>Erysipelotrichaceae</taxon>
        <taxon>Massilimicrobiota</taxon>
    </lineage>
</organism>
<evidence type="ECO:0000259" key="1">
    <source>
        <dbReference type="Pfam" id="PF13443"/>
    </source>
</evidence>
<proteinExistence type="predicted"/>
<name>A0A1Y4STT9_9FIRM</name>